<comment type="caution">
    <text evidence="2">The sequence shown here is derived from an EMBL/GenBank/DDBJ whole genome shotgun (WGS) entry which is preliminary data.</text>
</comment>
<organism evidence="2 3">
    <name type="scientific">Lasiosphaeria miniovina</name>
    <dbReference type="NCBI Taxonomy" id="1954250"/>
    <lineage>
        <taxon>Eukaryota</taxon>
        <taxon>Fungi</taxon>
        <taxon>Dikarya</taxon>
        <taxon>Ascomycota</taxon>
        <taxon>Pezizomycotina</taxon>
        <taxon>Sordariomycetes</taxon>
        <taxon>Sordariomycetidae</taxon>
        <taxon>Sordariales</taxon>
        <taxon>Lasiosphaeriaceae</taxon>
        <taxon>Lasiosphaeria</taxon>
    </lineage>
</organism>
<dbReference type="RefSeq" id="XP_060301269.1">
    <property type="nucleotide sequence ID" value="XM_060433559.1"/>
</dbReference>
<dbReference type="AlphaFoldDB" id="A0AA40B639"/>
<sequence>MVTTPSVVFSSSKGSHFLALIVPISSFLSCFFPSAFPRFDLIASWLEKALKILLGVPSPFLLRLLLSPLSLAFDLITLYLSLSLRRVCSQYSHNFSGI</sequence>
<dbReference type="GeneID" id="85316830"/>
<name>A0AA40B639_9PEZI</name>
<keyword evidence="1" id="KW-0812">Transmembrane</keyword>
<keyword evidence="1" id="KW-1133">Transmembrane helix</keyword>
<feature type="transmembrane region" description="Helical" evidence="1">
    <location>
        <begin position="60"/>
        <end position="82"/>
    </location>
</feature>
<keyword evidence="3" id="KW-1185">Reference proteome</keyword>
<evidence type="ECO:0000313" key="3">
    <source>
        <dbReference type="Proteomes" id="UP001172101"/>
    </source>
</evidence>
<dbReference type="EMBL" id="JAUIRO010000002">
    <property type="protein sequence ID" value="KAK0728414.1"/>
    <property type="molecule type" value="Genomic_DNA"/>
</dbReference>
<evidence type="ECO:0000256" key="1">
    <source>
        <dbReference type="SAM" id="Phobius"/>
    </source>
</evidence>
<accession>A0AA40B639</accession>
<dbReference type="Proteomes" id="UP001172101">
    <property type="component" value="Unassembled WGS sequence"/>
</dbReference>
<protein>
    <submittedName>
        <fullName evidence="2">Uncharacterized protein</fullName>
    </submittedName>
</protein>
<reference evidence="2" key="1">
    <citation type="submission" date="2023-06" db="EMBL/GenBank/DDBJ databases">
        <title>Genome-scale phylogeny and comparative genomics of the fungal order Sordariales.</title>
        <authorList>
            <consortium name="Lawrence Berkeley National Laboratory"/>
            <person name="Hensen N."/>
            <person name="Bonometti L."/>
            <person name="Westerberg I."/>
            <person name="Brannstrom I.O."/>
            <person name="Guillou S."/>
            <person name="Cros-Aarteil S."/>
            <person name="Calhoun S."/>
            <person name="Haridas S."/>
            <person name="Kuo A."/>
            <person name="Mondo S."/>
            <person name="Pangilinan J."/>
            <person name="Riley R."/>
            <person name="LaButti K."/>
            <person name="Andreopoulos B."/>
            <person name="Lipzen A."/>
            <person name="Chen C."/>
            <person name="Yanf M."/>
            <person name="Daum C."/>
            <person name="Ng V."/>
            <person name="Clum A."/>
            <person name="Steindorff A."/>
            <person name="Ohm R."/>
            <person name="Martin F."/>
            <person name="Silar P."/>
            <person name="Natvig D."/>
            <person name="Lalanne C."/>
            <person name="Gautier V."/>
            <person name="Ament-velasquez S.L."/>
            <person name="Kruys A."/>
            <person name="Hutchinson M.I."/>
            <person name="Powell A.J."/>
            <person name="Barry K."/>
            <person name="Miller A.N."/>
            <person name="Grigoriev I.V."/>
            <person name="Debuchy R."/>
            <person name="Gladieux P."/>
            <person name="Thoren M.H."/>
            <person name="Johannesson H."/>
        </authorList>
    </citation>
    <scope>NUCLEOTIDE SEQUENCE</scope>
    <source>
        <strain evidence="2">SMH2392-1A</strain>
    </source>
</reference>
<keyword evidence="1" id="KW-0472">Membrane</keyword>
<proteinExistence type="predicted"/>
<evidence type="ECO:0000313" key="2">
    <source>
        <dbReference type="EMBL" id="KAK0728414.1"/>
    </source>
</evidence>
<feature type="transmembrane region" description="Helical" evidence="1">
    <location>
        <begin position="17"/>
        <end position="36"/>
    </location>
</feature>
<gene>
    <name evidence="2" type="ORF">B0T26DRAFT_170720</name>
</gene>